<keyword evidence="3" id="KW-1185">Reference proteome</keyword>
<evidence type="ECO:0008006" key="4">
    <source>
        <dbReference type="Google" id="ProtNLM"/>
    </source>
</evidence>
<proteinExistence type="predicted"/>
<feature type="transmembrane region" description="Helical" evidence="1">
    <location>
        <begin position="6"/>
        <end position="25"/>
    </location>
</feature>
<name>A0A4R0NQW0_9SPHI</name>
<feature type="transmembrane region" description="Helical" evidence="1">
    <location>
        <begin position="216"/>
        <end position="235"/>
    </location>
</feature>
<accession>A0A4R0NQW0</accession>
<dbReference type="OrthoDB" id="9800276at2"/>
<comment type="caution">
    <text evidence="2">The sequence shown here is derived from an EMBL/GenBank/DDBJ whole genome shotgun (WGS) entry which is preliminary data.</text>
</comment>
<sequence length="294" mass="33627">MIIFIYAILVFLVLRFSVTLFNFLSNPKLNKYGRRFTDMVSVILAPLPGEDISVLLDSLKQQDYQNLEVIIKADDEDEQLLTDKAKGKYLLFLEPNMVVGNGLINNLVYRTKVFNLSLLHLIPTQQLNTAYEWCVVPIKEFIVLNMFPLRLMRLTSSPAFAMVNTGCMFFNAEDYRSNRSRERMETLLANGLLINNTEGANVQGRQLLQVFGNNSLAALIYLLLLIAGPIVMFIYFEPSFVALPIGLIFLTRVMISFLTNENPVVNVLLHPVQMTLLSWFLLKEICSKALQYRR</sequence>
<dbReference type="RefSeq" id="WP_131591966.1">
    <property type="nucleotide sequence ID" value="NZ_SJSL01000001.1"/>
</dbReference>
<feature type="transmembrane region" description="Helical" evidence="1">
    <location>
        <begin position="240"/>
        <end position="258"/>
    </location>
</feature>
<keyword evidence="1" id="KW-0812">Transmembrane</keyword>
<organism evidence="2 3">
    <name type="scientific">Pedobacter psychroterrae</name>
    <dbReference type="NCBI Taxonomy" id="2530453"/>
    <lineage>
        <taxon>Bacteria</taxon>
        <taxon>Pseudomonadati</taxon>
        <taxon>Bacteroidota</taxon>
        <taxon>Sphingobacteriia</taxon>
        <taxon>Sphingobacteriales</taxon>
        <taxon>Sphingobacteriaceae</taxon>
        <taxon>Pedobacter</taxon>
    </lineage>
</organism>
<evidence type="ECO:0000313" key="2">
    <source>
        <dbReference type="EMBL" id="TCD02428.1"/>
    </source>
</evidence>
<dbReference type="EMBL" id="SJSL01000001">
    <property type="protein sequence ID" value="TCD02428.1"/>
    <property type="molecule type" value="Genomic_DNA"/>
</dbReference>
<protein>
    <recommendedName>
        <fullName evidence="4">Glycosyl transferase family 2</fullName>
    </recommendedName>
</protein>
<keyword evidence="1" id="KW-1133">Transmembrane helix</keyword>
<reference evidence="2 3" key="1">
    <citation type="submission" date="2019-02" db="EMBL/GenBank/DDBJ databases">
        <title>Pedobacter sp. RP-1-14 sp. nov., isolated from Arctic soil.</title>
        <authorList>
            <person name="Dahal R.H."/>
        </authorList>
    </citation>
    <scope>NUCLEOTIDE SEQUENCE [LARGE SCALE GENOMIC DNA]</scope>
    <source>
        <strain evidence="2 3">RP-1-14</strain>
    </source>
</reference>
<evidence type="ECO:0000256" key="1">
    <source>
        <dbReference type="SAM" id="Phobius"/>
    </source>
</evidence>
<dbReference type="AlphaFoldDB" id="A0A4R0NQW0"/>
<evidence type="ECO:0000313" key="3">
    <source>
        <dbReference type="Proteomes" id="UP000293347"/>
    </source>
</evidence>
<gene>
    <name evidence="2" type="ORF">EZ437_00105</name>
</gene>
<keyword evidence="1" id="KW-0472">Membrane</keyword>
<dbReference type="Proteomes" id="UP000293347">
    <property type="component" value="Unassembled WGS sequence"/>
</dbReference>